<reference evidence="5" key="1">
    <citation type="submission" date="2020-04" db="EMBL/GenBank/DDBJ databases">
        <authorList>
            <person name="Alioto T."/>
            <person name="Alioto T."/>
            <person name="Gomez Garrido J."/>
        </authorList>
    </citation>
    <scope>NUCLEOTIDE SEQUENCE</scope>
    <source>
        <strain evidence="5">A484AB</strain>
    </source>
</reference>
<comment type="subcellular location">
    <subcellularLocation>
        <location evidence="1">Secreted</location>
    </subcellularLocation>
</comment>
<dbReference type="InterPro" id="IPR056861">
    <property type="entry name" value="HMCN1-like_VWA"/>
</dbReference>
<evidence type="ECO:0000256" key="1">
    <source>
        <dbReference type="ARBA" id="ARBA00004613"/>
    </source>
</evidence>
<comment type="caution">
    <text evidence="5">The sequence shown here is derived from an EMBL/GenBank/DDBJ whole genome shotgun (WGS) entry which is preliminary data.</text>
</comment>
<keyword evidence="2" id="KW-0964">Secreted</keyword>
<name>A0A7D9HPG9_PARCT</name>
<evidence type="ECO:0000256" key="3">
    <source>
        <dbReference type="ARBA" id="ARBA00022729"/>
    </source>
</evidence>
<dbReference type="EMBL" id="CACRXK020001619">
    <property type="protein sequence ID" value="CAB3990197.1"/>
    <property type="molecule type" value="Genomic_DNA"/>
</dbReference>
<gene>
    <name evidence="5" type="ORF">PACLA_8A016467</name>
</gene>
<evidence type="ECO:0000313" key="6">
    <source>
        <dbReference type="Proteomes" id="UP001152795"/>
    </source>
</evidence>
<dbReference type="Pfam" id="PF25106">
    <property type="entry name" value="VWA_4"/>
    <property type="match status" value="1"/>
</dbReference>
<organism evidence="5 6">
    <name type="scientific">Paramuricea clavata</name>
    <name type="common">Red gorgonian</name>
    <name type="synonym">Violescent sea-whip</name>
    <dbReference type="NCBI Taxonomy" id="317549"/>
    <lineage>
        <taxon>Eukaryota</taxon>
        <taxon>Metazoa</taxon>
        <taxon>Cnidaria</taxon>
        <taxon>Anthozoa</taxon>
        <taxon>Octocorallia</taxon>
        <taxon>Malacalcyonacea</taxon>
        <taxon>Plexauridae</taxon>
        <taxon>Paramuricea</taxon>
    </lineage>
</organism>
<keyword evidence="6" id="KW-1185">Reference proteome</keyword>
<dbReference type="OrthoDB" id="10030207at2759"/>
<dbReference type="PANTHER" id="PTHR14905:SF7">
    <property type="entry name" value="VON WILLEBRAND FACTOR A DOMAIN-CONTAINING PROTEIN 7"/>
    <property type="match status" value="1"/>
</dbReference>
<dbReference type="PANTHER" id="PTHR14905">
    <property type="entry name" value="NG37"/>
    <property type="match status" value="1"/>
</dbReference>
<evidence type="ECO:0000259" key="4">
    <source>
        <dbReference type="Pfam" id="PF25106"/>
    </source>
</evidence>
<dbReference type="Proteomes" id="UP001152795">
    <property type="component" value="Unassembled WGS sequence"/>
</dbReference>
<proteinExistence type="predicted"/>
<evidence type="ECO:0000256" key="2">
    <source>
        <dbReference type="ARBA" id="ARBA00022525"/>
    </source>
</evidence>
<dbReference type="InterPro" id="IPR052577">
    <property type="entry name" value="VWA7"/>
</dbReference>
<feature type="domain" description="Hemicentin-1-like von Willebrand factor A" evidence="4">
    <location>
        <begin position="68"/>
        <end position="183"/>
    </location>
</feature>
<protein>
    <recommendedName>
        <fullName evidence="4">Hemicentin-1-like von Willebrand factor A domain-containing protein</fullName>
    </recommendedName>
</protein>
<accession>A0A7D9HPG9</accession>
<keyword evidence="3" id="KW-0732">Signal</keyword>
<dbReference type="AlphaFoldDB" id="A0A7D9HPG9"/>
<evidence type="ECO:0000313" key="5">
    <source>
        <dbReference type="EMBL" id="CAB3990197.1"/>
    </source>
</evidence>
<sequence>MTLGKNVQVYRNDRLVLIKRKSEPIAHKVQKLPYTIQTVQQLKRSTFYSNNTFSYFKSNFSPTLCLIDVGPVYITGDPEVAKRTVNSLRAYGGDDCPELGMTGLYLAILNSLPNSDVYYFTDAGVKDAHLIFSVISIALQKECRIYLFISGHCGSRRRRSLTEREVYEKVASATGGQRIEYSKSDINKIIKLLRPANVSEGNSSLLRDVTLLSVDANTNHLTMKSYSVQCDSTIASITAVLSDEGNADIKVFPPQGESNYFVWVQRLYVLRKQYVKPIALLVDSRLSYQDLSS</sequence>